<keyword evidence="4 6" id="KW-0472">Membrane</keyword>
<organism evidence="9 10">
    <name type="scientific">Protomyces lactucae-debilis</name>
    <dbReference type="NCBI Taxonomy" id="2754530"/>
    <lineage>
        <taxon>Eukaryota</taxon>
        <taxon>Fungi</taxon>
        <taxon>Dikarya</taxon>
        <taxon>Ascomycota</taxon>
        <taxon>Taphrinomycotina</taxon>
        <taxon>Taphrinomycetes</taxon>
        <taxon>Taphrinales</taxon>
        <taxon>Protomycetaceae</taxon>
        <taxon>Protomyces</taxon>
    </lineage>
</organism>
<feature type="chain" id="PRO_5013367909" evidence="7">
    <location>
        <begin position="18"/>
        <end position="624"/>
    </location>
</feature>
<evidence type="ECO:0000313" key="9">
    <source>
        <dbReference type="EMBL" id="ORY82009.1"/>
    </source>
</evidence>
<feature type="domain" description="Thioredoxin" evidence="8">
    <location>
        <begin position="164"/>
        <end position="286"/>
    </location>
</feature>
<dbReference type="PANTHER" id="PTHR46426:SF1">
    <property type="entry name" value="PROTEIN DISULFIDE-ISOMERASE TMX3"/>
    <property type="match status" value="1"/>
</dbReference>
<protein>
    <submittedName>
        <fullName evidence="9">Thioredoxin-like protein</fullName>
    </submittedName>
</protein>
<keyword evidence="3 6" id="KW-1133">Transmembrane helix</keyword>
<feature type="signal peptide" evidence="7">
    <location>
        <begin position="1"/>
        <end position="17"/>
    </location>
</feature>
<accession>A0A1Y2FDL7</accession>
<dbReference type="OMA" id="IFVYFYD"/>
<feature type="transmembrane region" description="Helical" evidence="6">
    <location>
        <begin position="580"/>
        <end position="598"/>
    </location>
</feature>
<dbReference type="PROSITE" id="PS51352">
    <property type="entry name" value="THIOREDOXIN_2"/>
    <property type="match status" value="2"/>
</dbReference>
<dbReference type="SUPFAM" id="SSF52833">
    <property type="entry name" value="Thioredoxin-like"/>
    <property type="match status" value="3"/>
</dbReference>
<dbReference type="PRINTS" id="PR00421">
    <property type="entry name" value="THIOREDOXIN"/>
</dbReference>
<dbReference type="Pfam" id="PF00085">
    <property type="entry name" value="Thioredoxin"/>
    <property type="match status" value="2"/>
</dbReference>
<dbReference type="InterPro" id="IPR052250">
    <property type="entry name" value="PDI_TMX3"/>
</dbReference>
<sequence length="624" mass="69225">MRRGRVLQLLLLPFVSAALIKQDPAGGDELTSDTFEPSVSKGLWFIKFYSPSCGHCKKLAPFWEQAEKNINGKKQGIALASVNCIAQNDVCAAQGVQGYPTMNLYRDGKKIADLPNMVTDDPLGMIETFVKEQLKMAKSPSSETVSSPKEAATGTIKLKEAPKQKDMVPAPPQKTVPNIEGRSMVLTTDNFKQHVTDSKDVWFIKFYTTWCSHCKAMAPSWQELAATNKGKLNIGEVDCDKESKLCKDAGVRGYPTLLVFQGTQHVDYNGLRGLGDLVAFANKAASSQVKDVDATDFEGLQKKNEVVFLYFYDYATTTEDFEALDRTSLSLIGHAPLVKTSNEILASKFRVTTFPQLAVIKDRKPQYYNALGPADMRDTSKMISWMKANWLPLVPELSAQTSHEIMSGHRVVLAILDPDVPSFDLQKQVLKDAAQKVNDDHFAEEQAEKLELREKKEDQLREALKGGDKQAVERAKQIRVKVEGSPEVGFAWVNGIFWSKWLKATYNIDLAVHGSRVLIADDDASHYWDVDAKGKSIPVGKEAILSAISQVMHGNLKPKSTKSSLDLALQNAKRVGEHPIKAGVLVFGSLAIVVAILTRRAIRRRLREQPNDHAREELLTGKLD</sequence>
<evidence type="ECO:0000256" key="6">
    <source>
        <dbReference type="SAM" id="Phobius"/>
    </source>
</evidence>
<evidence type="ECO:0000259" key="8">
    <source>
        <dbReference type="PROSITE" id="PS51352"/>
    </source>
</evidence>
<proteinExistence type="predicted"/>
<feature type="region of interest" description="Disordered" evidence="5">
    <location>
        <begin position="139"/>
        <end position="178"/>
    </location>
</feature>
<reference evidence="9 10" key="1">
    <citation type="submission" date="2016-07" db="EMBL/GenBank/DDBJ databases">
        <title>Pervasive Adenine N6-methylation of Active Genes in Fungi.</title>
        <authorList>
            <consortium name="DOE Joint Genome Institute"/>
            <person name="Mondo S.J."/>
            <person name="Dannebaum R.O."/>
            <person name="Kuo R.C."/>
            <person name="Labutti K."/>
            <person name="Haridas S."/>
            <person name="Kuo A."/>
            <person name="Salamov A."/>
            <person name="Ahrendt S.R."/>
            <person name="Lipzen A."/>
            <person name="Sullivan W."/>
            <person name="Andreopoulos W.B."/>
            <person name="Clum A."/>
            <person name="Lindquist E."/>
            <person name="Daum C."/>
            <person name="Ramamoorthy G.K."/>
            <person name="Gryganskyi A."/>
            <person name="Culley D."/>
            <person name="Magnuson J.K."/>
            <person name="James T.Y."/>
            <person name="O'Malley M.A."/>
            <person name="Stajich J.E."/>
            <person name="Spatafora J.W."/>
            <person name="Visel A."/>
            <person name="Grigoriev I.V."/>
        </authorList>
    </citation>
    <scope>NUCLEOTIDE SEQUENCE [LARGE SCALE GENOMIC DNA]</scope>
    <source>
        <strain evidence="9 10">12-1054</strain>
    </source>
</reference>
<dbReference type="EMBL" id="MCFI01000010">
    <property type="protein sequence ID" value="ORY82009.1"/>
    <property type="molecule type" value="Genomic_DNA"/>
</dbReference>
<keyword evidence="2 6" id="KW-0812">Transmembrane</keyword>
<dbReference type="GeneID" id="63785978"/>
<dbReference type="Gene3D" id="3.40.30.10">
    <property type="entry name" value="Glutaredoxin"/>
    <property type="match status" value="3"/>
</dbReference>
<comment type="caution">
    <text evidence="9">The sequence shown here is derived from an EMBL/GenBank/DDBJ whole genome shotgun (WGS) entry which is preliminary data.</text>
</comment>
<dbReference type="RefSeq" id="XP_040725143.1">
    <property type="nucleotide sequence ID" value="XM_040869379.1"/>
</dbReference>
<feature type="compositionally biased region" description="Basic and acidic residues" evidence="5">
    <location>
        <begin position="157"/>
        <end position="166"/>
    </location>
</feature>
<name>A0A1Y2FDL7_PROLT</name>
<dbReference type="PANTHER" id="PTHR46426">
    <property type="entry name" value="PROTEIN DISULFIDE-ISOMERASE TMX3"/>
    <property type="match status" value="1"/>
</dbReference>
<evidence type="ECO:0000256" key="2">
    <source>
        <dbReference type="ARBA" id="ARBA00022692"/>
    </source>
</evidence>
<keyword evidence="7" id="KW-0732">Signal</keyword>
<gene>
    <name evidence="9" type="ORF">BCR37DRAFT_379927</name>
</gene>
<dbReference type="OrthoDB" id="72053at2759"/>
<comment type="subcellular location">
    <subcellularLocation>
        <location evidence="1">Membrane</location>
        <topology evidence="1">Single-pass membrane protein</topology>
    </subcellularLocation>
</comment>
<dbReference type="AlphaFoldDB" id="A0A1Y2FDL7"/>
<dbReference type="STRING" id="56484.A0A1Y2FDL7"/>
<dbReference type="GO" id="GO:0016020">
    <property type="term" value="C:membrane"/>
    <property type="evidence" value="ECO:0007669"/>
    <property type="project" value="UniProtKB-SubCell"/>
</dbReference>
<keyword evidence="10" id="KW-1185">Reference proteome</keyword>
<dbReference type="InterPro" id="IPR036249">
    <property type="entry name" value="Thioredoxin-like_sf"/>
</dbReference>
<evidence type="ECO:0000256" key="4">
    <source>
        <dbReference type="ARBA" id="ARBA00023136"/>
    </source>
</evidence>
<dbReference type="Proteomes" id="UP000193685">
    <property type="component" value="Unassembled WGS sequence"/>
</dbReference>
<feature type="domain" description="Thioredoxin" evidence="8">
    <location>
        <begin position="8"/>
        <end position="135"/>
    </location>
</feature>
<dbReference type="InterPro" id="IPR013766">
    <property type="entry name" value="Thioredoxin_domain"/>
</dbReference>
<evidence type="ECO:0000256" key="1">
    <source>
        <dbReference type="ARBA" id="ARBA00004167"/>
    </source>
</evidence>
<dbReference type="GO" id="GO:0005783">
    <property type="term" value="C:endoplasmic reticulum"/>
    <property type="evidence" value="ECO:0007669"/>
    <property type="project" value="TreeGrafter"/>
</dbReference>
<evidence type="ECO:0000256" key="5">
    <source>
        <dbReference type="SAM" id="MobiDB-lite"/>
    </source>
</evidence>
<evidence type="ECO:0000256" key="3">
    <source>
        <dbReference type="ARBA" id="ARBA00022989"/>
    </source>
</evidence>
<evidence type="ECO:0000313" key="10">
    <source>
        <dbReference type="Proteomes" id="UP000193685"/>
    </source>
</evidence>
<dbReference type="CDD" id="cd02961">
    <property type="entry name" value="PDI_a_family"/>
    <property type="match status" value="1"/>
</dbReference>
<evidence type="ECO:0000256" key="7">
    <source>
        <dbReference type="SAM" id="SignalP"/>
    </source>
</evidence>